<feature type="transmembrane region" description="Helical" evidence="1">
    <location>
        <begin position="124"/>
        <end position="147"/>
    </location>
</feature>
<sequence length="327" mass="37942">MSNYTYHYWTVRILLYLVMVLLAVLCIQFLSHLINHVAYGFENSAWARILVNFLLIVGNILLITALLCLLYVLVSVIMPENFKRPEFLERYREIASLDSLFNAPSSRGNCYLILLTTLATLFGLLFRISISAQLILSGVLLIFFYLIHWQHHANSGLPTFIYVMICLFISTIRISFLQQYELFNAGWPFLLAVLLSLLFTAGWVMLKIRRIPVGSSSREWHISLIVVTSILFFQHFHVALKTINCQYDPIHENVVYSATVYEKCAPYNNRYLLSLTYMHKGKEYGVLMPVHELAYQQVSVGNTLSIHLHPGLLGWPWYHDDIHTRYR</sequence>
<feature type="transmembrane region" description="Helical" evidence="1">
    <location>
        <begin position="220"/>
        <end position="240"/>
    </location>
</feature>
<dbReference type="Proteomes" id="UP001597440">
    <property type="component" value="Unassembled WGS sequence"/>
</dbReference>
<keyword evidence="3" id="KW-1185">Reference proteome</keyword>
<dbReference type="RefSeq" id="WP_210353591.1">
    <property type="nucleotide sequence ID" value="NZ_JAEQMU010000001.1"/>
</dbReference>
<feature type="transmembrane region" description="Helical" evidence="1">
    <location>
        <begin position="6"/>
        <end position="30"/>
    </location>
</feature>
<keyword evidence="1" id="KW-0812">Transmembrane</keyword>
<name>A0ABW5L1X8_9SPHI</name>
<keyword evidence="1" id="KW-0472">Membrane</keyword>
<comment type="caution">
    <text evidence="2">The sequence shown here is derived from an EMBL/GenBank/DDBJ whole genome shotgun (WGS) entry which is preliminary data.</text>
</comment>
<evidence type="ECO:0008006" key="4">
    <source>
        <dbReference type="Google" id="ProtNLM"/>
    </source>
</evidence>
<accession>A0ABW5L1X8</accession>
<evidence type="ECO:0000313" key="2">
    <source>
        <dbReference type="EMBL" id="MFD2555232.1"/>
    </source>
</evidence>
<gene>
    <name evidence="2" type="ORF">ACFSQW_12570</name>
</gene>
<evidence type="ECO:0000313" key="3">
    <source>
        <dbReference type="Proteomes" id="UP001597440"/>
    </source>
</evidence>
<feature type="transmembrane region" description="Helical" evidence="1">
    <location>
        <begin position="50"/>
        <end position="78"/>
    </location>
</feature>
<organism evidence="2 3">
    <name type="scientific">Sphingobacterium tabacisoli</name>
    <dbReference type="NCBI Taxonomy" id="2044855"/>
    <lineage>
        <taxon>Bacteria</taxon>
        <taxon>Pseudomonadati</taxon>
        <taxon>Bacteroidota</taxon>
        <taxon>Sphingobacteriia</taxon>
        <taxon>Sphingobacteriales</taxon>
        <taxon>Sphingobacteriaceae</taxon>
        <taxon>Sphingobacterium</taxon>
    </lineage>
</organism>
<keyword evidence="1" id="KW-1133">Transmembrane helix</keyword>
<feature type="transmembrane region" description="Helical" evidence="1">
    <location>
        <begin position="189"/>
        <end position="208"/>
    </location>
</feature>
<protein>
    <recommendedName>
        <fullName evidence="4">Glycosyltransferase RgtA/B/C/D-like domain-containing protein</fullName>
    </recommendedName>
</protein>
<dbReference type="EMBL" id="JBHULD010000014">
    <property type="protein sequence ID" value="MFD2555232.1"/>
    <property type="molecule type" value="Genomic_DNA"/>
</dbReference>
<proteinExistence type="predicted"/>
<reference evidence="3" key="1">
    <citation type="journal article" date="2019" name="Int. J. Syst. Evol. Microbiol.">
        <title>The Global Catalogue of Microorganisms (GCM) 10K type strain sequencing project: providing services to taxonomists for standard genome sequencing and annotation.</title>
        <authorList>
            <consortium name="The Broad Institute Genomics Platform"/>
            <consortium name="The Broad Institute Genome Sequencing Center for Infectious Disease"/>
            <person name="Wu L."/>
            <person name="Ma J."/>
        </authorList>
    </citation>
    <scope>NUCLEOTIDE SEQUENCE [LARGE SCALE GENOMIC DNA]</scope>
    <source>
        <strain evidence="3">KCTC 52298</strain>
    </source>
</reference>
<evidence type="ECO:0000256" key="1">
    <source>
        <dbReference type="SAM" id="Phobius"/>
    </source>
</evidence>
<feature type="transmembrane region" description="Helical" evidence="1">
    <location>
        <begin position="159"/>
        <end position="177"/>
    </location>
</feature>